<dbReference type="Pfam" id="PF11360">
    <property type="entry name" value="DUF3110"/>
    <property type="match status" value="1"/>
</dbReference>
<evidence type="ECO:0000313" key="3">
    <source>
        <dbReference type="Proteomes" id="UP000017127"/>
    </source>
</evidence>
<name>U7QDE4_9CYAN</name>
<comment type="caution">
    <text evidence="2">The sequence shown here is derived from an EMBL/GenBank/DDBJ whole genome shotgun (WGS) entry which is preliminary data.</text>
</comment>
<sequence>MFEEQEDATRFGVLLEAQDFPTPSVEALEDEEIKEFCRSVNYDWQLIQAGELAVPPDSNVEQTDWQPAEKKDEQPGDKKDEKSESDLEYSSDELDNIRRRLEGLL</sequence>
<proteinExistence type="predicted"/>
<feature type="compositionally biased region" description="Basic and acidic residues" evidence="1">
    <location>
        <begin position="67"/>
        <end position="85"/>
    </location>
</feature>
<dbReference type="AlphaFoldDB" id="U7QDE4"/>
<gene>
    <name evidence="2" type="ORF">M595_5044</name>
</gene>
<reference evidence="2 3" key="1">
    <citation type="journal article" date="2013" name="Front. Microbiol.">
        <title>Comparative genomic analyses of the cyanobacterium, Lyngbya aestuarii BL J, a powerful hydrogen producer.</title>
        <authorList>
            <person name="Kothari A."/>
            <person name="Vaughn M."/>
            <person name="Garcia-Pichel F."/>
        </authorList>
    </citation>
    <scope>NUCLEOTIDE SEQUENCE [LARGE SCALE GENOMIC DNA]</scope>
    <source>
        <strain evidence="2 3">BL J</strain>
    </source>
</reference>
<dbReference type="Proteomes" id="UP000017127">
    <property type="component" value="Unassembled WGS sequence"/>
</dbReference>
<organism evidence="2 3">
    <name type="scientific">Lyngbya aestuarii BL J</name>
    <dbReference type="NCBI Taxonomy" id="1348334"/>
    <lineage>
        <taxon>Bacteria</taxon>
        <taxon>Bacillati</taxon>
        <taxon>Cyanobacteriota</taxon>
        <taxon>Cyanophyceae</taxon>
        <taxon>Oscillatoriophycideae</taxon>
        <taxon>Oscillatoriales</taxon>
        <taxon>Microcoleaceae</taxon>
        <taxon>Lyngbya</taxon>
    </lineage>
</organism>
<accession>U7QDE4</accession>
<evidence type="ECO:0008006" key="4">
    <source>
        <dbReference type="Google" id="ProtNLM"/>
    </source>
</evidence>
<dbReference type="PATRIC" id="fig|1348334.3.peg.4860"/>
<evidence type="ECO:0000313" key="2">
    <source>
        <dbReference type="EMBL" id="ERT05015.1"/>
    </source>
</evidence>
<evidence type="ECO:0000256" key="1">
    <source>
        <dbReference type="SAM" id="MobiDB-lite"/>
    </source>
</evidence>
<feature type="region of interest" description="Disordered" evidence="1">
    <location>
        <begin position="52"/>
        <end position="93"/>
    </location>
</feature>
<keyword evidence="3" id="KW-1185">Reference proteome</keyword>
<protein>
    <recommendedName>
        <fullName evidence="4">DUF3110 domain-containing protein</fullName>
    </recommendedName>
</protein>
<dbReference type="EMBL" id="AUZM01000071">
    <property type="protein sequence ID" value="ERT05015.1"/>
    <property type="molecule type" value="Genomic_DNA"/>
</dbReference>
<dbReference type="InterPro" id="IPR021503">
    <property type="entry name" value="DUF3110"/>
</dbReference>